<protein>
    <recommendedName>
        <fullName evidence="4">Secreted protein</fullName>
    </recommendedName>
</protein>
<gene>
    <name evidence="2" type="ORF">CDEST_01391</name>
</gene>
<dbReference type="Proteomes" id="UP001322277">
    <property type="component" value="Chromosome 1"/>
</dbReference>
<dbReference type="GeneID" id="87937894"/>
<accession>A0AAX4HYZ2</accession>
<evidence type="ECO:0008006" key="4">
    <source>
        <dbReference type="Google" id="ProtNLM"/>
    </source>
</evidence>
<feature type="chain" id="PRO_5043433098" description="Secreted protein" evidence="1">
    <location>
        <begin position="29"/>
        <end position="120"/>
    </location>
</feature>
<sequence length="120" mass="13460">MGGKIHSFFLSSIHLNLFFPFFLVGSRCSPQLWTGTGLDWKDSACTHVEMSPALTKTKQKGRGRKKGASAGTAWMDDRCKCHCAETVTIFFSCLFLVMPEQEEQTELDSEMLGQSGRWAF</sequence>
<evidence type="ECO:0000256" key="1">
    <source>
        <dbReference type="SAM" id="SignalP"/>
    </source>
</evidence>
<dbReference type="EMBL" id="CP137305">
    <property type="protein sequence ID" value="WQF76377.1"/>
    <property type="molecule type" value="Genomic_DNA"/>
</dbReference>
<organism evidence="2 3">
    <name type="scientific">Colletotrichum destructivum</name>
    <dbReference type="NCBI Taxonomy" id="34406"/>
    <lineage>
        <taxon>Eukaryota</taxon>
        <taxon>Fungi</taxon>
        <taxon>Dikarya</taxon>
        <taxon>Ascomycota</taxon>
        <taxon>Pezizomycotina</taxon>
        <taxon>Sordariomycetes</taxon>
        <taxon>Hypocreomycetidae</taxon>
        <taxon>Glomerellales</taxon>
        <taxon>Glomerellaceae</taxon>
        <taxon>Colletotrichum</taxon>
        <taxon>Colletotrichum destructivum species complex</taxon>
    </lineage>
</organism>
<proteinExistence type="predicted"/>
<evidence type="ECO:0000313" key="3">
    <source>
        <dbReference type="Proteomes" id="UP001322277"/>
    </source>
</evidence>
<evidence type="ECO:0000313" key="2">
    <source>
        <dbReference type="EMBL" id="WQF76377.1"/>
    </source>
</evidence>
<keyword evidence="3" id="KW-1185">Reference proteome</keyword>
<feature type="signal peptide" evidence="1">
    <location>
        <begin position="1"/>
        <end position="28"/>
    </location>
</feature>
<dbReference type="KEGG" id="cdet:87937894"/>
<keyword evidence="1" id="KW-0732">Signal</keyword>
<dbReference type="RefSeq" id="XP_062773601.1">
    <property type="nucleotide sequence ID" value="XM_062917550.1"/>
</dbReference>
<reference evidence="3" key="1">
    <citation type="journal article" date="2023" name="bioRxiv">
        <title>Complete genome of the Medicago anthracnose fungus, Colletotrichum destructivum, reveals a mini-chromosome-like region within a core chromosome.</title>
        <authorList>
            <person name="Lapalu N."/>
            <person name="Simon A."/>
            <person name="Lu A."/>
            <person name="Plaumann P.-L."/>
            <person name="Amselem J."/>
            <person name="Pigne S."/>
            <person name="Auger A."/>
            <person name="Koch C."/>
            <person name="Dallery J.-F."/>
            <person name="O'Connell R.J."/>
        </authorList>
    </citation>
    <scope>NUCLEOTIDE SEQUENCE [LARGE SCALE GENOMIC DNA]</scope>
    <source>
        <strain evidence="3">CBS 520.97</strain>
    </source>
</reference>
<name>A0AAX4HYZ2_9PEZI</name>
<dbReference type="AlphaFoldDB" id="A0AAX4HYZ2"/>